<evidence type="ECO:0000259" key="2">
    <source>
        <dbReference type="PROSITE" id="PS51740"/>
    </source>
</evidence>
<gene>
    <name evidence="3" type="ORF">GGQ59_002799</name>
</gene>
<dbReference type="AlphaFoldDB" id="A0A840I5V1"/>
<keyword evidence="4" id="KW-1185">Reference proteome</keyword>
<comment type="caution">
    <text evidence="3">The sequence shown here is derived from an EMBL/GenBank/DDBJ whole genome shotgun (WGS) entry which is preliminary data.</text>
</comment>
<proteinExistence type="predicted"/>
<evidence type="ECO:0000313" key="3">
    <source>
        <dbReference type="EMBL" id="MBB4660249.1"/>
    </source>
</evidence>
<dbReference type="RefSeq" id="WP_183819635.1">
    <property type="nucleotide sequence ID" value="NZ_JACHOB010000007.1"/>
</dbReference>
<evidence type="ECO:0000256" key="1">
    <source>
        <dbReference type="PROSITE-ProRule" id="PRU01076"/>
    </source>
</evidence>
<dbReference type="GO" id="GO:0003677">
    <property type="term" value="F:DNA binding"/>
    <property type="evidence" value="ECO:0007669"/>
    <property type="project" value="UniProtKB-UniRule"/>
</dbReference>
<dbReference type="PROSITE" id="PS51740">
    <property type="entry name" value="SPOVT_ABRB"/>
    <property type="match status" value="1"/>
</dbReference>
<keyword evidence="1" id="KW-0238">DNA-binding</keyword>
<sequence>MDPIDSKPKRDHNTSRPLAFPASLTLKVDADGRLPLPKGVLMLTSLQPGGEVAISSGPAGTLFVRPLPTDHPAGSGSHSIAHNLSEASADRLHAVLAECGGVGSLRTQQAADILGTHPEELAQTAGLLAIESTSTETGEQNRLARLLRIIVAVATWYGDETLLPAYAWYRTERLEGFRNKTAAELVRTGYGHAVIDYLDGVADGGRG</sequence>
<dbReference type="InterPro" id="IPR007159">
    <property type="entry name" value="SpoVT-AbrB_dom"/>
</dbReference>
<accession>A0A840I5V1</accession>
<reference evidence="3 4" key="1">
    <citation type="submission" date="2020-08" db="EMBL/GenBank/DDBJ databases">
        <title>Genomic Encyclopedia of Type Strains, Phase IV (KMG-IV): sequencing the most valuable type-strain genomes for metagenomic binning, comparative biology and taxonomic classification.</title>
        <authorList>
            <person name="Goeker M."/>
        </authorList>
    </citation>
    <scope>NUCLEOTIDE SEQUENCE [LARGE SCALE GENOMIC DNA]</scope>
    <source>
        <strain evidence="3 4">DSM 102850</strain>
    </source>
</reference>
<dbReference type="EMBL" id="JACHOB010000007">
    <property type="protein sequence ID" value="MBB4660249.1"/>
    <property type="molecule type" value="Genomic_DNA"/>
</dbReference>
<feature type="domain" description="SpoVT-AbrB" evidence="2">
    <location>
        <begin position="23"/>
        <end position="69"/>
    </location>
</feature>
<dbReference type="Proteomes" id="UP000563524">
    <property type="component" value="Unassembled WGS sequence"/>
</dbReference>
<organism evidence="3 4">
    <name type="scientific">Parvularcula dongshanensis</name>
    <dbReference type="NCBI Taxonomy" id="1173995"/>
    <lineage>
        <taxon>Bacteria</taxon>
        <taxon>Pseudomonadati</taxon>
        <taxon>Pseudomonadota</taxon>
        <taxon>Alphaproteobacteria</taxon>
        <taxon>Parvularculales</taxon>
        <taxon>Parvularculaceae</taxon>
        <taxon>Parvularcula</taxon>
    </lineage>
</organism>
<protein>
    <recommendedName>
        <fullName evidence="2">SpoVT-AbrB domain-containing protein</fullName>
    </recommendedName>
</protein>
<evidence type="ECO:0000313" key="4">
    <source>
        <dbReference type="Proteomes" id="UP000563524"/>
    </source>
</evidence>
<name>A0A840I5V1_9PROT</name>